<dbReference type="InterPro" id="IPR052155">
    <property type="entry name" value="Biofilm_reg_signaling"/>
</dbReference>
<feature type="transmembrane region" description="Helical" evidence="1">
    <location>
        <begin position="175"/>
        <end position="193"/>
    </location>
</feature>
<dbReference type="CDD" id="cd01949">
    <property type="entry name" value="GGDEF"/>
    <property type="match status" value="1"/>
</dbReference>
<feature type="transmembrane region" description="Helical" evidence="1">
    <location>
        <begin position="69"/>
        <end position="91"/>
    </location>
</feature>
<evidence type="ECO:0000313" key="5">
    <source>
        <dbReference type="EMBL" id="PFN24180.1"/>
    </source>
</evidence>
<dbReference type="InterPro" id="IPR029787">
    <property type="entry name" value="Nucleotide_cyclase"/>
</dbReference>
<feature type="domain" description="PAS" evidence="2">
    <location>
        <begin position="357"/>
        <end position="427"/>
    </location>
</feature>
<feature type="transmembrane region" description="Helical" evidence="1">
    <location>
        <begin position="135"/>
        <end position="155"/>
    </location>
</feature>
<organism evidence="5 6">
    <name type="scientific">Bacillus cereus</name>
    <dbReference type="NCBI Taxonomy" id="1396"/>
    <lineage>
        <taxon>Bacteria</taxon>
        <taxon>Bacillati</taxon>
        <taxon>Bacillota</taxon>
        <taxon>Bacilli</taxon>
        <taxon>Bacillales</taxon>
        <taxon>Bacillaceae</taxon>
        <taxon>Bacillus</taxon>
        <taxon>Bacillus cereus group</taxon>
    </lineage>
</organism>
<dbReference type="Gene3D" id="3.20.20.450">
    <property type="entry name" value="EAL domain"/>
    <property type="match status" value="1"/>
</dbReference>
<dbReference type="CDD" id="cd00130">
    <property type="entry name" value="PAS"/>
    <property type="match status" value="1"/>
</dbReference>
<dbReference type="Gene3D" id="3.30.450.20">
    <property type="entry name" value="PAS domain"/>
    <property type="match status" value="1"/>
</dbReference>
<accession>A0A2B1KH34</accession>
<feature type="transmembrane region" description="Helical" evidence="1">
    <location>
        <begin position="12"/>
        <end position="32"/>
    </location>
</feature>
<feature type="transmembrane region" description="Helical" evidence="1">
    <location>
        <begin position="44"/>
        <end position="62"/>
    </location>
</feature>
<dbReference type="InterPro" id="IPR000160">
    <property type="entry name" value="GGDEF_dom"/>
</dbReference>
<evidence type="ECO:0000256" key="1">
    <source>
        <dbReference type="SAM" id="Phobius"/>
    </source>
</evidence>
<feature type="transmembrane region" description="Helical" evidence="1">
    <location>
        <begin position="297"/>
        <end position="318"/>
    </location>
</feature>
<proteinExistence type="predicted"/>
<dbReference type="SUPFAM" id="SSF141868">
    <property type="entry name" value="EAL domain-like"/>
    <property type="match status" value="1"/>
</dbReference>
<dbReference type="PANTHER" id="PTHR44757">
    <property type="entry name" value="DIGUANYLATE CYCLASE DGCP"/>
    <property type="match status" value="1"/>
</dbReference>
<feature type="domain" description="GGDEF" evidence="4">
    <location>
        <begin position="512"/>
        <end position="645"/>
    </location>
</feature>
<dbReference type="SMART" id="SM00091">
    <property type="entry name" value="PAS"/>
    <property type="match status" value="1"/>
</dbReference>
<gene>
    <name evidence="5" type="ORF">COJ50_14390</name>
</gene>
<dbReference type="InterPro" id="IPR035919">
    <property type="entry name" value="EAL_sf"/>
</dbReference>
<keyword evidence="1" id="KW-0812">Transmembrane</keyword>
<name>A0A2B1KH34_BACCE</name>
<dbReference type="SMART" id="SM00052">
    <property type="entry name" value="EAL"/>
    <property type="match status" value="1"/>
</dbReference>
<dbReference type="EMBL" id="NUYN01000024">
    <property type="protein sequence ID" value="PFN24180.1"/>
    <property type="molecule type" value="Genomic_DNA"/>
</dbReference>
<dbReference type="PROSITE" id="PS50883">
    <property type="entry name" value="EAL"/>
    <property type="match status" value="1"/>
</dbReference>
<dbReference type="Pfam" id="PF00990">
    <property type="entry name" value="GGDEF"/>
    <property type="match status" value="1"/>
</dbReference>
<dbReference type="Proteomes" id="UP000225182">
    <property type="component" value="Unassembled WGS sequence"/>
</dbReference>
<feature type="transmembrane region" description="Helical" evidence="1">
    <location>
        <begin position="234"/>
        <end position="253"/>
    </location>
</feature>
<dbReference type="CDD" id="cd01948">
    <property type="entry name" value="EAL"/>
    <property type="match status" value="1"/>
</dbReference>
<comment type="caution">
    <text evidence="5">The sequence shown here is derived from an EMBL/GenBank/DDBJ whole genome shotgun (WGS) entry which is preliminary data.</text>
</comment>
<feature type="domain" description="EAL" evidence="3">
    <location>
        <begin position="654"/>
        <end position="908"/>
    </location>
</feature>
<evidence type="ECO:0000313" key="6">
    <source>
        <dbReference type="Proteomes" id="UP000225182"/>
    </source>
</evidence>
<dbReference type="SUPFAM" id="SSF55073">
    <property type="entry name" value="Nucleotide cyclase"/>
    <property type="match status" value="1"/>
</dbReference>
<dbReference type="AlphaFoldDB" id="A0A2B1KH34"/>
<evidence type="ECO:0000259" key="3">
    <source>
        <dbReference type="PROSITE" id="PS50883"/>
    </source>
</evidence>
<feature type="transmembrane region" description="Helical" evidence="1">
    <location>
        <begin position="205"/>
        <end position="222"/>
    </location>
</feature>
<dbReference type="Gene3D" id="3.30.70.270">
    <property type="match status" value="1"/>
</dbReference>
<dbReference type="InterPro" id="IPR035965">
    <property type="entry name" value="PAS-like_dom_sf"/>
</dbReference>
<sequence>MITLKLNKNLHFCILTTILICYFSYCLIYFFLFSTHFSDFNVRFSSLIVEGITFISLLYSLYSKKVHVNLFWICITIAIGSFLFGKIIYTFQHEYFQFPIHHFTISDVFYMIFLCFFFIAFSYKILKEYNKWEKAFFICDICVVLTSILTLEWYLFDQPDSNILSLPIGEIFLSFLYPIADLLFLLLGISLLLRPTIFKSKWKMYTFVFVLISSAIFNYIYFYLHTLLSADTIALLRLLYRVPLLLIAIAGSISDDYTSNKNSFIVHPKLGKKVLVVFPYLAVVVLIGFTLKEQTSSSTLITGNCIAFVFVLIRHSIVGMQNVTLTKRLQAFNAQLEEKVTLRTSDLVQKSEALSQKQQKFKSLYEYHPDPIFTIDLNGIFLNVNKAGSILLGAATSELLGETCLSMILNADKHKLVSALEKAKKQKSTSLQLRSQYNNGFTYFLYVTIVPIMIDEQISGSYIMVKDITAFKKQQEEIKYLAFHDTVTKIGNRAFFQKKLRTVIRNAQTTQSEFALLYLDLDRFKVINDTLGHSAGDYILEEVAKRFQSCLPSHTFVSRIGGDEFTILVENYTDHDSLLQLCNQLFENMKKTFIIHEHKLTLSLSIGIAIYPHSGIDITTLLKNANVAMYDAKEKELNSVSIYDDVIARKIERRLRLEKDLPNAIQNEELFLLYQPQVDSNSNNIVGAEALIRWNHPDLGIISPNEFIPIAEETMQIISIGKWTLQQACQQMKCWHALGYSHLKIGVNLSAKEFEQEGFVKSISSTLATTGLPANSLDLELTERIAMMDERETLIKLRTLKSLGIHISIDDFGTGYSSLAYLPLYPIDTLKIPREFMTMSETCEDGMEIIKTIITLAHTLGMSVIAEGVETKEHVNFLQKNKCQFIQGYYYSKPIHADSFSTLLEKGIHSL</sequence>
<evidence type="ECO:0000259" key="4">
    <source>
        <dbReference type="PROSITE" id="PS50887"/>
    </source>
</evidence>
<feature type="transmembrane region" description="Helical" evidence="1">
    <location>
        <begin position="103"/>
        <end position="123"/>
    </location>
</feature>
<dbReference type="InterPro" id="IPR001633">
    <property type="entry name" value="EAL_dom"/>
</dbReference>
<keyword evidence="1" id="KW-0472">Membrane</keyword>
<feature type="transmembrane region" description="Helical" evidence="1">
    <location>
        <begin position="437"/>
        <end position="454"/>
    </location>
</feature>
<dbReference type="NCBIfam" id="TIGR00229">
    <property type="entry name" value="sensory_box"/>
    <property type="match status" value="1"/>
</dbReference>
<protein>
    <submittedName>
        <fullName evidence="5">GGDEF domain-containing protein</fullName>
    </submittedName>
</protein>
<dbReference type="InterPro" id="IPR013767">
    <property type="entry name" value="PAS_fold"/>
</dbReference>
<dbReference type="SUPFAM" id="SSF55785">
    <property type="entry name" value="PYP-like sensor domain (PAS domain)"/>
    <property type="match status" value="1"/>
</dbReference>
<dbReference type="PANTHER" id="PTHR44757:SF2">
    <property type="entry name" value="BIOFILM ARCHITECTURE MAINTENANCE PROTEIN MBAA"/>
    <property type="match status" value="1"/>
</dbReference>
<dbReference type="Pfam" id="PF00563">
    <property type="entry name" value="EAL"/>
    <property type="match status" value="1"/>
</dbReference>
<dbReference type="PROSITE" id="PS50887">
    <property type="entry name" value="GGDEF"/>
    <property type="match status" value="1"/>
</dbReference>
<dbReference type="SMART" id="SM00267">
    <property type="entry name" value="GGDEF"/>
    <property type="match status" value="1"/>
</dbReference>
<dbReference type="InterPro" id="IPR043128">
    <property type="entry name" value="Rev_trsase/Diguanyl_cyclase"/>
</dbReference>
<reference evidence="5 6" key="1">
    <citation type="submission" date="2017-09" db="EMBL/GenBank/DDBJ databases">
        <title>Large-scale bioinformatics analysis of Bacillus genomes uncovers conserved roles of natural products in bacterial physiology.</title>
        <authorList>
            <consortium name="Agbiome Team Llc"/>
            <person name="Bleich R.M."/>
            <person name="Grubbs K.J."/>
            <person name="Santa Maria K.C."/>
            <person name="Allen S.E."/>
            <person name="Farag S."/>
            <person name="Shank E.A."/>
            <person name="Bowers A."/>
        </authorList>
    </citation>
    <scope>NUCLEOTIDE SEQUENCE [LARGE SCALE GENOMIC DNA]</scope>
    <source>
        <strain evidence="5 6">AFS076905</strain>
    </source>
</reference>
<feature type="transmembrane region" description="Helical" evidence="1">
    <location>
        <begin position="274"/>
        <end position="291"/>
    </location>
</feature>
<keyword evidence="1" id="KW-1133">Transmembrane helix</keyword>
<dbReference type="Pfam" id="PF00989">
    <property type="entry name" value="PAS"/>
    <property type="match status" value="1"/>
</dbReference>
<evidence type="ECO:0000259" key="2">
    <source>
        <dbReference type="PROSITE" id="PS50112"/>
    </source>
</evidence>
<dbReference type="GO" id="GO:0006355">
    <property type="term" value="P:regulation of DNA-templated transcription"/>
    <property type="evidence" value="ECO:0007669"/>
    <property type="project" value="InterPro"/>
</dbReference>
<dbReference type="InterPro" id="IPR000014">
    <property type="entry name" value="PAS"/>
</dbReference>
<dbReference type="PROSITE" id="PS50112">
    <property type="entry name" value="PAS"/>
    <property type="match status" value="1"/>
</dbReference>
<dbReference type="NCBIfam" id="TIGR00254">
    <property type="entry name" value="GGDEF"/>
    <property type="match status" value="1"/>
</dbReference>